<dbReference type="Pfam" id="PF04972">
    <property type="entry name" value="BON"/>
    <property type="match status" value="1"/>
</dbReference>
<evidence type="ECO:0000313" key="3">
    <source>
        <dbReference type="EMBL" id="TQE97178.1"/>
    </source>
</evidence>
<dbReference type="InParanoid" id="A0A540VK84"/>
<dbReference type="SMART" id="SM00749">
    <property type="entry name" value="BON"/>
    <property type="match status" value="1"/>
</dbReference>
<dbReference type="InterPro" id="IPR007055">
    <property type="entry name" value="BON_dom"/>
</dbReference>
<dbReference type="InterPro" id="IPR011033">
    <property type="entry name" value="PRC_barrel-like_sf"/>
</dbReference>
<gene>
    <name evidence="3" type="ORF">FKZ61_03920</name>
</gene>
<feature type="compositionally biased region" description="Basic residues" evidence="1">
    <location>
        <begin position="146"/>
        <end position="156"/>
    </location>
</feature>
<keyword evidence="4" id="KW-1185">Reference proteome</keyword>
<dbReference type="OrthoDB" id="148157at2"/>
<dbReference type="AlphaFoldDB" id="A0A540VK84"/>
<name>A0A540VK84_9CHLR</name>
<dbReference type="PROSITE" id="PS50914">
    <property type="entry name" value="BON"/>
    <property type="match status" value="1"/>
</dbReference>
<organism evidence="3 4">
    <name type="scientific">Litorilinea aerophila</name>
    <dbReference type="NCBI Taxonomy" id="1204385"/>
    <lineage>
        <taxon>Bacteria</taxon>
        <taxon>Bacillati</taxon>
        <taxon>Chloroflexota</taxon>
        <taxon>Caldilineae</taxon>
        <taxon>Caldilineales</taxon>
        <taxon>Caldilineaceae</taxon>
        <taxon>Litorilinea</taxon>
    </lineage>
</organism>
<dbReference type="EMBL" id="VIGC01000004">
    <property type="protein sequence ID" value="TQE97178.1"/>
    <property type="molecule type" value="Genomic_DNA"/>
</dbReference>
<accession>A0A540VK84</accession>
<reference evidence="3 4" key="1">
    <citation type="submission" date="2019-06" db="EMBL/GenBank/DDBJ databases">
        <title>Genome sequence of Litorilinea aerophila BAA-2444.</title>
        <authorList>
            <person name="Maclea K.S."/>
            <person name="Maurais E.G."/>
            <person name="Iannazzi L.C."/>
        </authorList>
    </citation>
    <scope>NUCLEOTIDE SEQUENCE [LARGE SCALE GENOMIC DNA]</scope>
    <source>
        <strain evidence="3 4">ATCC BAA-2444</strain>
    </source>
</reference>
<protein>
    <submittedName>
        <fullName evidence="3">BON domain-containing protein</fullName>
    </submittedName>
</protein>
<evidence type="ECO:0000256" key="1">
    <source>
        <dbReference type="SAM" id="MobiDB-lite"/>
    </source>
</evidence>
<comment type="caution">
    <text evidence="3">The sequence shown here is derived from an EMBL/GenBank/DDBJ whole genome shotgun (WGS) entry which is preliminary data.</text>
</comment>
<evidence type="ECO:0000259" key="2">
    <source>
        <dbReference type="PROSITE" id="PS50914"/>
    </source>
</evidence>
<feature type="domain" description="BON" evidence="2">
    <location>
        <begin position="414"/>
        <end position="482"/>
    </location>
</feature>
<dbReference type="Proteomes" id="UP000317371">
    <property type="component" value="Unassembled WGS sequence"/>
</dbReference>
<dbReference type="SUPFAM" id="SSF50346">
    <property type="entry name" value="PRC-barrel domain"/>
    <property type="match status" value="2"/>
</dbReference>
<sequence>MAADLILIAGQGVDQQAPPFCHRLRPILDVVRHPDGIEGRHRGVQIGNGMAHQTGPDVETDRDCHGIPPWVEIETSSLTYSLLPGAGQVPPNRPNRGYQRFSRSDGSQPPDGAKPRWVKGQRQMPVGRPSAIRPDCTSPQSPTSKHNVRHGSHKRPACQSKCCHNRGTAYGSTWLPPGHGTDCRRCSMYELDLNLGARVLCNDTAGGRLLKVAVDPETHQVTDLIVERGMLLKHSRVVPISTLVGTTPEGILLDVSEAQLEDFTEYGETEISEPASEGGRYVSASGVAPGFGPLPAEPVMVRRRVRTGVSSDRVVLGRDTKVENLHKTIGHLDHVLIHPQSREITHLVIRRGLIPQRLVLPVEQVEDFYEDEIFTSISNDELDRLPRYSPPEEAGPALVEHLLTPEGSATGTPEPTSVVARVQAALSRDPRTQNAVIEVIDDRGVIILQGDVQSPEMRQAAEEVAAAQPGVTSVVNELMVIRS</sequence>
<dbReference type="Gene3D" id="3.30.1340.30">
    <property type="match status" value="1"/>
</dbReference>
<feature type="region of interest" description="Disordered" evidence="1">
    <location>
        <begin position="82"/>
        <end position="157"/>
    </location>
</feature>
<evidence type="ECO:0000313" key="4">
    <source>
        <dbReference type="Proteomes" id="UP000317371"/>
    </source>
</evidence>
<proteinExistence type="predicted"/>
<dbReference type="InterPro" id="IPR014004">
    <property type="entry name" value="Transpt-assoc_nodulatn_dom_bac"/>
</dbReference>